<keyword evidence="2" id="KW-1185">Reference proteome</keyword>
<reference evidence="1" key="2">
    <citation type="submission" date="2025-09" db="UniProtKB">
        <authorList>
            <consortium name="Ensembl"/>
        </authorList>
    </citation>
    <scope>IDENTIFICATION</scope>
</reference>
<accession>A0A3Q4MAM1</accession>
<dbReference type="GO" id="GO:0003676">
    <property type="term" value="F:nucleic acid binding"/>
    <property type="evidence" value="ECO:0007669"/>
    <property type="project" value="InterPro"/>
</dbReference>
<sequence length="234" mass="26745">MAKAKKRSFFEHGRLVELHKRGLSQCAIAAEVGHSNTVIWNFLNDPGGYGTKKVKWKTQKNPQPKLRPLVVASKTNSLMRKKCKLDGPDGFQRYWHDKQIPPEMLSTRHSGGGAIMVWGCFFLQWNNGMMQRASLMTEGPRLCVKDWVFQQDNAAVHNPRRTRDFSQEKNITLLDHPASFPDLNPTENGQQFQTVDALCVAVFTTWRNVPTHLMETRKSPLANKIVWNLTFRAA</sequence>
<evidence type="ECO:0008006" key="3">
    <source>
        <dbReference type="Google" id="ProtNLM"/>
    </source>
</evidence>
<dbReference type="Ensembl" id="ENSNBRT00000005897.1">
    <property type="protein sequence ID" value="ENSNBRP00000005724.1"/>
    <property type="gene ID" value="ENSNBRG00000004512.1"/>
</dbReference>
<evidence type="ECO:0000313" key="2">
    <source>
        <dbReference type="Proteomes" id="UP000261580"/>
    </source>
</evidence>
<dbReference type="Gene3D" id="1.10.10.60">
    <property type="entry name" value="Homeodomain-like"/>
    <property type="match status" value="1"/>
</dbReference>
<dbReference type="Gene3D" id="3.30.420.10">
    <property type="entry name" value="Ribonuclease H-like superfamily/Ribonuclease H"/>
    <property type="match status" value="1"/>
</dbReference>
<organism evidence="1 2">
    <name type="scientific">Neolamprologus brichardi</name>
    <name type="common">Fairy cichlid</name>
    <name type="synonym">Lamprologus brichardi</name>
    <dbReference type="NCBI Taxonomy" id="32507"/>
    <lineage>
        <taxon>Eukaryota</taxon>
        <taxon>Metazoa</taxon>
        <taxon>Chordata</taxon>
        <taxon>Craniata</taxon>
        <taxon>Vertebrata</taxon>
        <taxon>Euteleostomi</taxon>
        <taxon>Actinopterygii</taxon>
        <taxon>Neopterygii</taxon>
        <taxon>Teleostei</taxon>
        <taxon>Neoteleostei</taxon>
        <taxon>Acanthomorphata</taxon>
        <taxon>Ovalentaria</taxon>
        <taxon>Cichlomorphae</taxon>
        <taxon>Cichliformes</taxon>
        <taxon>Cichlidae</taxon>
        <taxon>African cichlids</taxon>
        <taxon>Pseudocrenilabrinae</taxon>
        <taxon>Lamprologini</taxon>
        <taxon>Neolamprologus</taxon>
    </lineage>
</organism>
<dbReference type="STRING" id="32507.ENSNBRP00000005724"/>
<proteinExistence type="predicted"/>
<dbReference type="Bgee" id="ENSNBRG00000004512">
    <property type="expression patterns" value="Expressed in mesonephros and 1 other cell type or tissue"/>
</dbReference>
<evidence type="ECO:0000313" key="1">
    <source>
        <dbReference type="Ensembl" id="ENSNBRP00000005724.1"/>
    </source>
</evidence>
<dbReference type="AlphaFoldDB" id="A0A3Q4MAM1"/>
<name>A0A3Q4MAM1_NEOBR</name>
<dbReference type="Proteomes" id="UP000261580">
    <property type="component" value="Unassembled WGS sequence"/>
</dbReference>
<protein>
    <recommendedName>
        <fullName evidence="3">Tc3 transposase DNA binding domain-containing protein</fullName>
    </recommendedName>
</protein>
<dbReference type="GeneTree" id="ENSGT01110000267289"/>
<dbReference type="InterPro" id="IPR036397">
    <property type="entry name" value="RNaseH_sf"/>
</dbReference>
<reference evidence="1" key="1">
    <citation type="submission" date="2025-08" db="UniProtKB">
        <authorList>
            <consortium name="Ensembl"/>
        </authorList>
    </citation>
    <scope>IDENTIFICATION</scope>
</reference>